<evidence type="ECO:0000313" key="4">
    <source>
        <dbReference type="Proteomes" id="UP000225706"/>
    </source>
</evidence>
<dbReference type="GO" id="GO:0003677">
    <property type="term" value="F:DNA binding"/>
    <property type="evidence" value="ECO:0007669"/>
    <property type="project" value="UniProtKB-UniRule"/>
</dbReference>
<feature type="DNA-binding region" description="Homeobox" evidence="1">
    <location>
        <begin position="47"/>
        <end position="65"/>
    </location>
</feature>
<gene>
    <name evidence="3" type="ORF">AWC38_SpisGene13998</name>
</gene>
<reference evidence="4" key="1">
    <citation type="journal article" date="2017" name="bioRxiv">
        <title>Comparative analysis of the genomes of Stylophora pistillata and Acropora digitifera provides evidence for extensive differences between species of corals.</title>
        <authorList>
            <person name="Voolstra C.R."/>
            <person name="Li Y."/>
            <person name="Liew Y.J."/>
            <person name="Baumgarten S."/>
            <person name="Zoccola D."/>
            <person name="Flot J.-F."/>
            <person name="Tambutte S."/>
            <person name="Allemand D."/>
            <person name="Aranda M."/>
        </authorList>
    </citation>
    <scope>NUCLEOTIDE SEQUENCE [LARGE SCALE GENOMIC DNA]</scope>
</reference>
<evidence type="ECO:0000259" key="2">
    <source>
        <dbReference type="PROSITE" id="PS50071"/>
    </source>
</evidence>
<sequence>MNEKRFPAIGVKTCNIPNFRALQLKRTGLTMNGARSVPRWTGLILEQTKYNVWFKNRRAKYRKEARTCLPLESYESEEEPIPTVCPVTPTQSSPPCFQYNTVPYYFNYSEPIDSIRTFGHSSTMYTQLSRHTQLSPHSHLVQPLGIHGWQPVSTNVMMNHAHIGDMWLG</sequence>
<keyword evidence="1" id="KW-0539">Nucleus</keyword>
<comment type="caution">
    <text evidence="3">The sequence shown here is derived from an EMBL/GenBank/DDBJ whole genome shotgun (WGS) entry which is preliminary data.</text>
</comment>
<dbReference type="Proteomes" id="UP000225706">
    <property type="component" value="Unassembled WGS sequence"/>
</dbReference>
<dbReference type="InterPro" id="IPR001356">
    <property type="entry name" value="HD"/>
</dbReference>
<protein>
    <recommendedName>
        <fullName evidence="2">Homeobox domain-containing protein</fullName>
    </recommendedName>
</protein>
<evidence type="ECO:0000256" key="1">
    <source>
        <dbReference type="PROSITE-ProRule" id="PRU00108"/>
    </source>
</evidence>
<accession>A0A2B4RZ45</accession>
<evidence type="ECO:0000313" key="3">
    <source>
        <dbReference type="EMBL" id="PFX21515.1"/>
    </source>
</evidence>
<dbReference type="CDD" id="cd00086">
    <property type="entry name" value="homeodomain"/>
    <property type="match status" value="1"/>
</dbReference>
<dbReference type="PROSITE" id="PS50071">
    <property type="entry name" value="HOMEOBOX_2"/>
    <property type="match status" value="1"/>
</dbReference>
<dbReference type="EMBL" id="LSMT01000274">
    <property type="protein sequence ID" value="PFX21515.1"/>
    <property type="molecule type" value="Genomic_DNA"/>
</dbReference>
<keyword evidence="1" id="KW-0371">Homeobox</keyword>
<feature type="domain" description="Homeobox" evidence="2">
    <location>
        <begin position="45"/>
        <end position="64"/>
    </location>
</feature>
<proteinExistence type="predicted"/>
<keyword evidence="4" id="KW-1185">Reference proteome</keyword>
<dbReference type="GO" id="GO:0005634">
    <property type="term" value="C:nucleus"/>
    <property type="evidence" value="ECO:0007669"/>
    <property type="project" value="UniProtKB-SubCell"/>
</dbReference>
<organism evidence="3 4">
    <name type="scientific">Stylophora pistillata</name>
    <name type="common">Smooth cauliflower coral</name>
    <dbReference type="NCBI Taxonomy" id="50429"/>
    <lineage>
        <taxon>Eukaryota</taxon>
        <taxon>Metazoa</taxon>
        <taxon>Cnidaria</taxon>
        <taxon>Anthozoa</taxon>
        <taxon>Hexacorallia</taxon>
        <taxon>Scleractinia</taxon>
        <taxon>Astrocoeniina</taxon>
        <taxon>Pocilloporidae</taxon>
        <taxon>Stylophora</taxon>
    </lineage>
</organism>
<comment type="subcellular location">
    <subcellularLocation>
        <location evidence="1">Nucleus</location>
    </subcellularLocation>
</comment>
<dbReference type="OrthoDB" id="6159439at2759"/>
<keyword evidence="1" id="KW-0238">DNA-binding</keyword>
<dbReference type="AlphaFoldDB" id="A0A2B4RZ45"/>
<name>A0A2B4RZ45_STYPI</name>